<dbReference type="SUPFAM" id="SSF54695">
    <property type="entry name" value="POZ domain"/>
    <property type="match status" value="1"/>
</dbReference>
<evidence type="ECO:0000259" key="1">
    <source>
        <dbReference type="PROSITE" id="PS50097"/>
    </source>
</evidence>
<dbReference type="Gene3D" id="3.30.710.10">
    <property type="entry name" value="Potassium Channel Kv1.1, Chain A"/>
    <property type="match status" value="1"/>
</dbReference>
<dbReference type="Proteomes" id="UP001066276">
    <property type="component" value="Chromosome 3_1"/>
</dbReference>
<evidence type="ECO:0000313" key="2">
    <source>
        <dbReference type="EMBL" id="KAJ1189023.1"/>
    </source>
</evidence>
<feature type="domain" description="BTB" evidence="1">
    <location>
        <begin position="7"/>
        <end position="49"/>
    </location>
</feature>
<dbReference type="PROSITE" id="PS50097">
    <property type="entry name" value="BTB"/>
    <property type="match status" value="1"/>
</dbReference>
<protein>
    <recommendedName>
        <fullName evidence="1">BTB domain-containing protein</fullName>
    </recommendedName>
</protein>
<dbReference type="InterPro" id="IPR000210">
    <property type="entry name" value="BTB/POZ_dom"/>
</dbReference>
<dbReference type="Pfam" id="PF00651">
    <property type="entry name" value="BTB"/>
    <property type="match status" value="1"/>
</dbReference>
<dbReference type="PANTHER" id="PTHR24413">
    <property type="entry name" value="SPECKLE-TYPE POZ PROTEIN"/>
    <property type="match status" value="1"/>
</dbReference>
<comment type="caution">
    <text evidence="2">The sequence shown here is derived from an EMBL/GenBank/DDBJ whole genome shotgun (WGS) entry which is preliminary data.</text>
</comment>
<dbReference type="InterPro" id="IPR011333">
    <property type="entry name" value="SKP1/BTB/POZ_sf"/>
</dbReference>
<proteinExistence type="predicted"/>
<organism evidence="2 3">
    <name type="scientific">Pleurodeles waltl</name>
    <name type="common">Iberian ribbed newt</name>
    <dbReference type="NCBI Taxonomy" id="8319"/>
    <lineage>
        <taxon>Eukaryota</taxon>
        <taxon>Metazoa</taxon>
        <taxon>Chordata</taxon>
        <taxon>Craniata</taxon>
        <taxon>Vertebrata</taxon>
        <taxon>Euteleostomi</taxon>
        <taxon>Amphibia</taxon>
        <taxon>Batrachia</taxon>
        <taxon>Caudata</taxon>
        <taxon>Salamandroidea</taxon>
        <taxon>Salamandridae</taxon>
        <taxon>Pleurodelinae</taxon>
        <taxon>Pleurodeles</taxon>
    </lineage>
</organism>
<reference evidence="2" key="1">
    <citation type="journal article" date="2022" name="bioRxiv">
        <title>Sequencing and chromosome-scale assembly of the giantPleurodeles waltlgenome.</title>
        <authorList>
            <person name="Brown T."/>
            <person name="Elewa A."/>
            <person name="Iarovenko S."/>
            <person name="Subramanian E."/>
            <person name="Araus A.J."/>
            <person name="Petzold A."/>
            <person name="Susuki M."/>
            <person name="Suzuki K.-i.T."/>
            <person name="Hayashi T."/>
            <person name="Toyoda A."/>
            <person name="Oliveira C."/>
            <person name="Osipova E."/>
            <person name="Leigh N.D."/>
            <person name="Simon A."/>
            <person name="Yun M.H."/>
        </authorList>
    </citation>
    <scope>NUCLEOTIDE SEQUENCE</scope>
    <source>
        <strain evidence="2">20211129_DDA</strain>
        <tissue evidence="2">Liver</tissue>
    </source>
</reference>
<evidence type="ECO:0000313" key="3">
    <source>
        <dbReference type="Proteomes" id="UP001066276"/>
    </source>
</evidence>
<dbReference type="AlphaFoldDB" id="A0AAV7UMQ4"/>
<dbReference type="EMBL" id="JANPWB010000005">
    <property type="protein sequence ID" value="KAJ1189023.1"/>
    <property type="molecule type" value="Genomic_DNA"/>
</dbReference>
<sequence length="89" mass="9973">MDLRCRARSPVFNAMFEHEMEESRKNRVHIKDIDPDVFKELMGFIYTGKSPPNLKEIADSLLAAADKVIMGTKSKNASKCSIKQGNDSA</sequence>
<name>A0AAV7UMQ4_PLEWA</name>
<gene>
    <name evidence="2" type="ORF">NDU88_005776</name>
</gene>
<keyword evidence="3" id="KW-1185">Reference proteome</keyword>
<accession>A0AAV7UMQ4</accession>